<organism evidence="14 15">
    <name type="scientific">Clostridium isatidis</name>
    <dbReference type="NCBI Taxonomy" id="182773"/>
    <lineage>
        <taxon>Bacteria</taxon>
        <taxon>Bacillati</taxon>
        <taxon>Bacillota</taxon>
        <taxon>Clostridia</taxon>
        <taxon>Eubacteriales</taxon>
        <taxon>Clostridiaceae</taxon>
        <taxon>Clostridium</taxon>
    </lineage>
</organism>
<dbReference type="PANTHER" id="PTHR43289:SF34">
    <property type="entry name" value="SERINE_THREONINE-PROTEIN KINASE YBDM-RELATED"/>
    <property type="match status" value="1"/>
</dbReference>
<dbReference type="PANTHER" id="PTHR43289">
    <property type="entry name" value="MITOGEN-ACTIVATED PROTEIN KINASE KINASE KINASE 20-RELATED"/>
    <property type="match status" value="1"/>
</dbReference>
<evidence type="ECO:0000256" key="9">
    <source>
        <dbReference type="PROSITE-ProRule" id="PRU10141"/>
    </source>
</evidence>
<evidence type="ECO:0000256" key="11">
    <source>
        <dbReference type="SAM" id="Phobius"/>
    </source>
</evidence>
<dbReference type="PROSITE" id="PS51178">
    <property type="entry name" value="PASTA"/>
    <property type="match status" value="3"/>
</dbReference>
<dbReference type="CDD" id="cd06577">
    <property type="entry name" value="PASTA_pknB"/>
    <property type="match status" value="3"/>
</dbReference>
<dbReference type="Pfam" id="PF00069">
    <property type="entry name" value="Pkinase"/>
    <property type="match status" value="1"/>
</dbReference>
<dbReference type="GO" id="GO:0004674">
    <property type="term" value="F:protein serine/threonine kinase activity"/>
    <property type="evidence" value="ECO:0007669"/>
    <property type="project" value="UniProtKB-KW"/>
</dbReference>
<dbReference type="AlphaFoldDB" id="A0A343JBQ8"/>
<dbReference type="PROSITE" id="PS00108">
    <property type="entry name" value="PROTEIN_KINASE_ST"/>
    <property type="match status" value="1"/>
</dbReference>
<dbReference type="PROSITE" id="PS00107">
    <property type="entry name" value="PROTEIN_KINASE_ATP"/>
    <property type="match status" value="1"/>
</dbReference>
<evidence type="ECO:0000256" key="8">
    <source>
        <dbReference type="ARBA" id="ARBA00048679"/>
    </source>
</evidence>
<evidence type="ECO:0000256" key="3">
    <source>
        <dbReference type="ARBA" id="ARBA00022679"/>
    </source>
</evidence>
<dbReference type="Pfam" id="PF03793">
    <property type="entry name" value="PASTA"/>
    <property type="match status" value="3"/>
</dbReference>
<dbReference type="FunFam" id="1.10.510.10:FF:000021">
    <property type="entry name" value="Serine/threonine protein kinase"/>
    <property type="match status" value="1"/>
</dbReference>
<evidence type="ECO:0000256" key="1">
    <source>
        <dbReference type="ARBA" id="ARBA00012513"/>
    </source>
</evidence>
<dbReference type="SUPFAM" id="SSF56112">
    <property type="entry name" value="Protein kinase-like (PK-like)"/>
    <property type="match status" value="1"/>
</dbReference>
<evidence type="ECO:0000256" key="7">
    <source>
        <dbReference type="ARBA" id="ARBA00047899"/>
    </source>
</evidence>
<proteinExistence type="predicted"/>
<evidence type="ECO:0000259" key="12">
    <source>
        <dbReference type="PROSITE" id="PS50011"/>
    </source>
</evidence>
<dbReference type="CDD" id="cd14014">
    <property type="entry name" value="STKc_PknB_like"/>
    <property type="match status" value="1"/>
</dbReference>
<name>A0A343JBQ8_9CLOT</name>
<keyword evidence="2 14" id="KW-0723">Serine/threonine-protein kinase</keyword>
<evidence type="ECO:0000256" key="4">
    <source>
        <dbReference type="ARBA" id="ARBA00022741"/>
    </source>
</evidence>
<feature type="region of interest" description="Disordered" evidence="10">
    <location>
        <begin position="300"/>
        <end position="334"/>
    </location>
</feature>
<feature type="domain" description="Protein kinase" evidence="12">
    <location>
        <begin position="10"/>
        <end position="275"/>
    </location>
</feature>
<feature type="domain" description="PASTA" evidence="13">
    <location>
        <begin position="437"/>
        <end position="504"/>
    </location>
</feature>
<dbReference type="NCBIfam" id="NF033483">
    <property type="entry name" value="PknB_PASTA_kin"/>
    <property type="match status" value="1"/>
</dbReference>
<keyword evidence="11" id="KW-1133">Transmembrane helix</keyword>
<reference evidence="14 15" key="1">
    <citation type="submission" date="2016-08" db="EMBL/GenBank/DDBJ databases">
        <title>Complete Genome Sequence Of The Indigo Reducing Clostridium isatidis DSM15098.</title>
        <authorList>
            <person name="Little G.T."/>
            <person name="Minton N.P."/>
        </authorList>
    </citation>
    <scope>NUCLEOTIDE SEQUENCE [LARGE SCALE GENOMIC DNA]</scope>
    <source>
        <strain evidence="14 15">DSM 15098</strain>
    </source>
</reference>
<dbReference type="InterPro" id="IPR000719">
    <property type="entry name" value="Prot_kinase_dom"/>
</dbReference>
<evidence type="ECO:0000259" key="13">
    <source>
        <dbReference type="PROSITE" id="PS51178"/>
    </source>
</evidence>
<keyword evidence="3" id="KW-0808">Transferase</keyword>
<evidence type="ECO:0000256" key="6">
    <source>
        <dbReference type="ARBA" id="ARBA00022840"/>
    </source>
</evidence>
<feature type="domain" description="PASTA" evidence="13">
    <location>
        <begin position="370"/>
        <end position="436"/>
    </location>
</feature>
<dbReference type="SMART" id="SM00220">
    <property type="entry name" value="S_TKc"/>
    <property type="match status" value="1"/>
</dbReference>
<sequence>MIGVILGGRYEILEKIGEGGMSEVYKAKCHKLNRFVAVKVLKKQFADNEEISQKFKKEATAIANLSDANIVNILDVGTQDTIDYIVMEYINGKTLKDLIKFNGKLSYTTAINIALQIAKALDCAHRNNIIHRDIKPQNILVTESGEIKVTDFGIAKSVDSQTITNTTSVIGSAHYLSPEQARGTYIDFRTDIYSLGVVLYEMVTGVLPFEGDSPVTVALKHIQEDPIPPKNLNSSIPSSLNNLILKAIQKEPIKRYINAKELIQDLNKIKENPDVIIGDNKEQNDERTIVMSPILGKNQNKEKENYIQEDTNEDDDYYDDEEYDEEYDEDLKEKPKKKKNVKKKVFITIGSILGVILLLFVGYYLAVGGGNSEVEVPKLVGLKSEDAVKELEKIGLRLEIIKTEVSDKEENTILSIDPKEGTKVKKNTSIKAVVSGGEETYNMPDFRNYEITNIKHILETQGFSNYTITEEFSDDVEYGYLIRQNPAAKTKIKKDAAIQIIISKGPEVKLVEVPSVVGKSEKDGKGDLQALKLTVTVETKTTYDKAEDGIILSQSISGNKVEEGTPITIIVGKFEERIIDVRKEIGLSEGQTLSVAKARLEVAGLGIDIKGPKDDDAIVVSFTETVKEGGTVTLNTQKETNQQEENKPQQ</sequence>
<feature type="compositionally biased region" description="Acidic residues" evidence="10">
    <location>
        <begin position="310"/>
        <end position="330"/>
    </location>
</feature>
<comment type="catalytic activity">
    <reaction evidence="7">
        <text>L-threonyl-[protein] + ATP = O-phospho-L-threonyl-[protein] + ADP + H(+)</text>
        <dbReference type="Rhea" id="RHEA:46608"/>
        <dbReference type="Rhea" id="RHEA-COMP:11060"/>
        <dbReference type="Rhea" id="RHEA-COMP:11605"/>
        <dbReference type="ChEBI" id="CHEBI:15378"/>
        <dbReference type="ChEBI" id="CHEBI:30013"/>
        <dbReference type="ChEBI" id="CHEBI:30616"/>
        <dbReference type="ChEBI" id="CHEBI:61977"/>
        <dbReference type="ChEBI" id="CHEBI:456216"/>
        <dbReference type="EC" id="2.7.11.1"/>
    </reaction>
</comment>
<comment type="catalytic activity">
    <reaction evidence="8">
        <text>L-seryl-[protein] + ATP = O-phospho-L-seryl-[protein] + ADP + H(+)</text>
        <dbReference type="Rhea" id="RHEA:17989"/>
        <dbReference type="Rhea" id="RHEA-COMP:9863"/>
        <dbReference type="Rhea" id="RHEA-COMP:11604"/>
        <dbReference type="ChEBI" id="CHEBI:15378"/>
        <dbReference type="ChEBI" id="CHEBI:29999"/>
        <dbReference type="ChEBI" id="CHEBI:30616"/>
        <dbReference type="ChEBI" id="CHEBI:83421"/>
        <dbReference type="ChEBI" id="CHEBI:456216"/>
        <dbReference type="EC" id="2.7.11.1"/>
    </reaction>
</comment>
<dbReference type="RefSeq" id="WP_119865106.1">
    <property type="nucleotide sequence ID" value="NZ_CP016786.1"/>
</dbReference>
<protein>
    <recommendedName>
        <fullName evidence="1">non-specific serine/threonine protein kinase</fullName>
        <ecNumber evidence="1">2.7.11.1</ecNumber>
    </recommendedName>
</protein>
<dbReference type="EC" id="2.7.11.1" evidence="1"/>
<dbReference type="InterPro" id="IPR017441">
    <property type="entry name" value="Protein_kinase_ATP_BS"/>
</dbReference>
<keyword evidence="11" id="KW-0812">Transmembrane</keyword>
<dbReference type="Gene3D" id="3.30.200.20">
    <property type="entry name" value="Phosphorylase Kinase, domain 1"/>
    <property type="match status" value="1"/>
</dbReference>
<keyword evidence="4 9" id="KW-0547">Nucleotide-binding</keyword>
<evidence type="ECO:0000256" key="10">
    <source>
        <dbReference type="SAM" id="MobiDB-lite"/>
    </source>
</evidence>
<dbReference type="EMBL" id="CP016786">
    <property type="protein sequence ID" value="ASW42966.1"/>
    <property type="molecule type" value="Genomic_DNA"/>
</dbReference>
<evidence type="ECO:0000313" key="14">
    <source>
        <dbReference type="EMBL" id="ASW42966.1"/>
    </source>
</evidence>
<dbReference type="Gene3D" id="3.30.10.20">
    <property type="match status" value="3"/>
</dbReference>
<dbReference type="KEGG" id="cia:BEN51_05615"/>
<dbReference type="InterPro" id="IPR011009">
    <property type="entry name" value="Kinase-like_dom_sf"/>
</dbReference>
<evidence type="ECO:0000256" key="5">
    <source>
        <dbReference type="ARBA" id="ARBA00022777"/>
    </source>
</evidence>
<dbReference type="InterPro" id="IPR005543">
    <property type="entry name" value="PASTA_dom"/>
</dbReference>
<evidence type="ECO:0000256" key="2">
    <source>
        <dbReference type="ARBA" id="ARBA00022527"/>
    </source>
</evidence>
<dbReference type="PROSITE" id="PS50011">
    <property type="entry name" value="PROTEIN_KINASE_DOM"/>
    <property type="match status" value="1"/>
</dbReference>
<dbReference type="Proteomes" id="UP000264883">
    <property type="component" value="Chromosome"/>
</dbReference>
<feature type="binding site" evidence="9">
    <location>
        <position position="39"/>
    </location>
    <ligand>
        <name>ATP</name>
        <dbReference type="ChEBI" id="CHEBI:30616"/>
    </ligand>
</feature>
<dbReference type="GO" id="GO:0005524">
    <property type="term" value="F:ATP binding"/>
    <property type="evidence" value="ECO:0007669"/>
    <property type="project" value="UniProtKB-UniRule"/>
</dbReference>
<keyword evidence="11" id="KW-0472">Membrane</keyword>
<feature type="transmembrane region" description="Helical" evidence="11">
    <location>
        <begin position="345"/>
        <end position="366"/>
    </location>
</feature>
<accession>A0A343JBQ8</accession>
<dbReference type="SMART" id="SM00740">
    <property type="entry name" value="PASTA"/>
    <property type="match status" value="3"/>
</dbReference>
<dbReference type="OrthoDB" id="9788659at2"/>
<evidence type="ECO:0000313" key="15">
    <source>
        <dbReference type="Proteomes" id="UP000264883"/>
    </source>
</evidence>
<keyword evidence="15" id="KW-1185">Reference proteome</keyword>
<keyword evidence="6 9" id="KW-0067">ATP-binding</keyword>
<keyword evidence="5 14" id="KW-0418">Kinase</keyword>
<dbReference type="Gene3D" id="1.10.510.10">
    <property type="entry name" value="Transferase(Phosphotransferase) domain 1"/>
    <property type="match status" value="1"/>
</dbReference>
<dbReference type="InterPro" id="IPR008271">
    <property type="entry name" value="Ser/Thr_kinase_AS"/>
</dbReference>
<gene>
    <name evidence="14" type="ORF">BEN51_05615</name>
</gene>
<feature type="domain" description="PASTA" evidence="13">
    <location>
        <begin position="505"/>
        <end position="573"/>
    </location>
</feature>